<keyword evidence="7 17" id="KW-0436">Ligase</keyword>
<dbReference type="InterPro" id="IPR016185">
    <property type="entry name" value="PreATP-grasp_dom_sf"/>
</dbReference>
<evidence type="ECO:0000256" key="11">
    <source>
        <dbReference type="ARBA" id="ARBA00022842"/>
    </source>
</evidence>
<keyword evidence="10 20" id="KW-0067">ATP-binding</keyword>
<protein>
    <recommendedName>
        <fullName evidence="5 17">D-alanine--D-alanine ligase</fullName>
        <ecNumber evidence="5 17">6.3.2.4</ecNumber>
    </recommendedName>
    <alternativeName>
        <fullName evidence="17">D-Ala-D-Ala ligase</fullName>
    </alternativeName>
    <alternativeName>
        <fullName evidence="17">D-alanylalanine synthetase</fullName>
    </alternativeName>
</protein>
<evidence type="ECO:0000256" key="4">
    <source>
        <dbReference type="ARBA" id="ARBA00010871"/>
    </source>
</evidence>
<evidence type="ECO:0000256" key="17">
    <source>
        <dbReference type="HAMAP-Rule" id="MF_00047"/>
    </source>
</evidence>
<dbReference type="NCBIfam" id="TIGR01205">
    <property type="entry name" value="D_ala_D_alaTIGR"/>
    <property type="match status" value="1"/>
</dbReference>
<comment type="caution">
    <text evidence="22">The sequence shown here is derived from an EMBL/GenBank/DDBJ whole genome shotgun (WGS) entry which is preliminary data.</text>
</comment>
<keyword evidence="13 17" id="KW-0573">Peptidoglycan synthesis</keyword>
<dbReference type="GO" id="GO:0046872">
    <property type="term" value="F:metal ion binding"/>
    <property type="evidence" value="ECO:0007669"/>
    <property type="project" value="UniProtKB-KW"/>
</dbReference>
<dbReference type="SUPFAM" id="SSF56059">
    <property type="entry name" value="Glutathione synthetase ATP-binding domain-like"/>
    <property type="match status" value="1"/>
</dbReference>
<feature type="binding site" evidence="19">
    <location>
        <position position="281"/>
    </location>
    <ligand>
        <name>Mg(2+)</name>
        <dbReference type="ChEBI" id="CHEBI:18420"/>
        <label>2</label>
    </ligand>
</feature>
<keyword evidence="9 20" id="KW-0547">Nucleotide-binding</keyword>
<evidence type="ECO:0000256" key="1">
    <source>
        <dbReference type="ARBA" id="ARBA00001936"/>
    </source>
</evidence>
<keyword evidence="6 17" id="KW-0963">Cytoplasm</keyword>
<feature type="domain" description="ATP-grasp" evidence="21">
    <location>
        <begin position="108"/>
        <end position="312"/>
    </location>
</feature>
<organism evidence="22 23">
    <name type="scientific">Oxalicibacterium solurbis</name>
    <dbReference type="NCBI Taxonomy" id="69280"/>
    <lineage>
        <taxon>Bacteria</taxon>
        <taxon>Pseudomonadati</taxon>
        <taxon>Pseudomonadota</taxon>
        <taxon>Betaproteobacteria</taxon>
        <taxon>Burkholderiales</taxon>
        <taxon>Oxalobacteraceae</taxon>
        <taxon>Oxalicibacterium</taxon>
    </lineage>
</organism>
<dbReference type="Pfam" id="PF07478">
    <property type="entry name" value="Dala_Dala_lig_C"/>
    <property type="match status" value="1"/>
</dbReference>
<dbReference type="InterPro" id="IPR013815">
    <property type="entry name" value="ATP_grasp_subdomain_1"/>
</dbReference>
<feature type="binding site" evidence="19">
    <location>
        <position position="265"/>
    </location>
    <ligand>
        <name>Mg(2+)</name>
        <dbReference type="ChEBI" id="CHEBI:18420"/>
        <label>1</label>
    </ligand>
</feature>
<name>A0A8J3AUW6_9BURK</name>
<comment type="cofactor">
    <cofactor evidence="19">
        <name>Mg(2+)</name>
        <dbReference type="ChEBI" id="CHEBI:18420"/>
    </cofactor>
    <cofactor evidence="19">
        <name>Mn(2+)</name>
        <dbReference type="ChEBI" id="CHEBI:29035"/>
    </cofactor>
    <text evidence="19">Binds 2 magnesium or manganese ions per subunit.</text>
</comment>
<dbReference type="GO" id="GO:0009252">
    <property type="term" value="P:peptidoglycan biosynthetic process"/>
    <property type="evidence" value="ECO:0007669"/>
    <property type="project" value="UniProtKB-UniRule"/>
</dbReference>
<keyword evidence="23" id="KW-1185">Reference proteome</keyword>
<sequence length="324" mass="34838">MGTELKNEFGKVGVLFGGRSAEREVSLMSGKGVLEALRSKGIDAHPFDPAERSLAELATEKFDRVFIALHGSYGEDGTLQGALEQLGIPYTGPGVMASAIAMDKVMTKRVCLSQGVPTPKFVALDAKATSSQRLKEVAAELGLPLMLKAPHEGSTIGIARVESEADLQAGFDLCAKYDDVVLAEQFVKGRELTVPVLGSGRDARALPVVEIRAPQGNYDYEHKYFSDDTQYLCPAPLEEALAKRVQALAVEAFKAIGCTGWSRVDFMVRESDNEPFMLEINTSPGMTGHSLVPMSAKATGTAYEDLCVEILRAAKLELKPAAVK</sequence>
<evidence type="ECO:0000256" key="18">
    <source>
        <dbReference type="PIRSR" id="PIRSR039102-1"/>
    </source>
</evidence>
<dbReference type="InterPro" id="IPR011127">
    <property type="entry name" value="Dala_Dala_lig_N"/>
</dbReference>
<keyword evidence="11 19" id="KW-0460">Magnesium</keyword>
<dbReference type="PROSITE" id="PS00843">
    <property type="entry name" value="DALA_DALA_LIGASE_1"/>
    <property type="match status" value="1"/>
</dbReference>
<evidence type="ECO:0000256" key="6">
    <source>
        <dbReference type="ARBA" id="ARBA00022490"/>
    </source>
</evidence>
<accession>A0A8J3AUW6</accession>
<keyword evidence="15 17" id="KW-0961">Cell wall biogenesis/degradation</keyword>
<feature type="active site" evidence="18">
    <location>
        <position position="22"/>
    </location>
</feature>
<reference evidence="22" key="1">
    <citation type="journal article" date="2014" name="Int. J. Syst. Evol. Microbiol.">
        <title>Complete genome sequence of Corynebacterium casei LMG S-19264T (=DSM 44701T), isolated from a smear-ripened cheese.</title>
        <authorList>
            <consortium name="US DOE Joint Genome Institute (JGI-PGF)"/>
            <person name="Walter F."/>
            <person name="Albersmeier A."/>
            <person name="Kalinowski J."/>
            <person name="Ruckert C."/>
        </authorList>
    </citation>
    <scope>NUCLEOTIDE SEQUENCE</scope>
    <source>
        <strain evidence="22">CCM 7664</strain>
    </source>
</reference>
<dbReference type="EC" id="6.3.2.4" evidence="5 17"/>
<comment type="similarity">
    <text evidence="4 17">Belongs to the D-alanine--D-alanine ligase family.</text>
</comment>
<evidence type="ECO:0000256" key="3">
    <source>
        <dbReference type="ARBA" id="ARBA00004496"/>
    </source>
</evidence>
<reference evidence="22" key="2">
    <citation type="submission" date="2020-09" db="EMBL/GenBank/DDBJ databases">
        <authorList>
            <person name="Sun Q."/>
            <person name="Sedlacek I."/>
        </authorList>
    </citation>
    <scope>NUCLEOTIDE SEQUENCE</scope>
    <source>
        <strain evidence="22">CCM 7664</strain>
    </source>
</reference>
<dbReference type="HAMAP" id="MF_00047">
    <property type="entry name" value="Dala_Dala_lig"/>
    <property type="match status" value="1"/>
</dbReference>
<dbReference type="GO" id="GO:0008716">
    <property type="term" value="F:D-alanine-D-alanine ligase activity"/>
    <property type="evidence" value="ECO:0007669"/>
    <property type="project" value="UniProtKB-UniRule"/>
</dbReference>
<dbReference type="FunFam" id="3.30.470.20:FF:000008">
    <property type="entry name" value="D-alanine--D-alanine ligase"/>
    <property type="match status" value="1"/>
</dbReference>
<evidence type="ECO:0000256" key="7">
    <source>
        <dbReference type="ARBA" id="ARBA00022598"/>
    </source>
</evidence>
<comment type="subcellular location">
    <subcellularLocation>
        <location evidence="3 17">Cytoplasm</location>
    </subcellularLocation>
</comment>
<dbReference type="PROSITE" id="PS50975">
    <property type="entry name" value="ATP_GRASP"/>
    <property type="match status" value="1"/>
</dbReference>
<evidence type="ECO:0000256" key="8">
    <source>
        <dbReference type="ARBA" id="ARBA00022723"/>
    </source>
</evidence>
<evidence type="ECO:0000256" key="9">
    <source>
        <dbReference type="ARBA" id="ARBA00022741"/>
    </source>
</evidence>
<dbReference type="PANTHER" id="PTHR23132:SF23">
    <property type="entry name" value="D-ALANINE--D-ALANINE LIGASE B"/>
    <property type="match status" value="1"/>
</dbReference>
<feature type="active site" evidence="18">
    <location>
        <position position="154"/>
    </location>
</feature>
<dbReference type="FunFam" id="3.40.50.20:FF:000013">
    <property type="entry name" value="D-alanine--D-alanine ligase"/>
    <property type="match status" value="1"/>
</dbReference>
<evidence type="ECO:0000313" key="22">
    <source>
        <dbReference type="EMBL" id="GGI53675.1"/>
    </source>
</evidence>
<evidence type="ECO:0000256" key="14">
    <source>
        <dbReference type="ARBA" id="ARBA00023211"/>
    </source>
</evidence>
<evidence type="ECO:0000256" key="16">
    <source>
        <dbReference type="ARBA" id="ARBA00047614"/>
    </source>
</evidence>
<evidence type="ECO:0000256" key="13">
    <source>
        <dbReference type="ARBA" id="ARBA00022984"/>
    </source>
</evidence>
<evidence type="ECO:0000256" key="10">
    <source>
        <dbReference type="ARBA" id="ARBA00022840"/>
    </source>
</evidence>
<evidence type="ECO:0000313" key="23">
    <source>
        <dbReference type="Proteomes" id="UP000627205"/>
    </source>
</evidence>
<dbReference type="GO" id="GO:0005829">
    <property type="term" value="C:cytosol"/>
    <property type="evidence" value="ECO:0007669"/>
    <property type="project" value="TreeGrafter"/>
</dbReference>
<comment type="catalytic activity">
    <reaction evidence="16 17">
        <text>2 D-alanine + ATP = D-alanyl-D-alanine + ADP + phosphate + H(+)</text>
        <dbReference type="Rhea" id="RHEA:11224"/>
        <dbReference type="ChEBI" id="CHEBI:15378"/>
        <dbReference type="ChEBI" id="CHEBI:30616"/>
        <dbReference type="ChEBI" id="CHEBI:43474"/>
        <dbReference type="ChEBI" id="CHEBI:57416"/>
        <dbReference type="ChEBI" id="CHEBI:57822"/>
        <dbReference type="ChEBI" id="CHEBI:456216"/>
        <dbReference type="EC" id="6.3.2.4"/>
    </reaction>
</comment>
<evidence type="ECO:0000259" key="21">
    <source>
        <dbReference type="PROSITE" id="PS50975"/>
    </source>
</evidence>
<evidence type="ECO:0000256" key="12">
    <source>
        <dbReference type="ARBA" id="ARBA00022960"/>
    </source>
</evidence>
<dbReference type="InterPro" id="IPR011761">
    <property type="entry name" value="ATP-grasp"/>
</dbReference>
<feature type="active site" evidence="18">
    <location>
        <position position="290"/>
    </location>
</feature>
<dbReference type="RefSeq" id="WP_188419710.1">
    <property type="nucleotide sequence ID" value="NZ_BMDP01000001.1"/>
</dbReference>
<dbReference type="EMBL" id="BMDP01000001">
    <property type="protein sequence ID" value="GGI53675.1"/>
    <property type="molecule type" value="Genomic_DNA"/>
</dbReference>
<dbReference type="NCBIfam" id="NF002378">
    <property type="entry name" value="PRK01372.1"/>
    <property type="match status" value="1"/>
</dbReference>
<dbReference type="InterPro" id="IPR011095">
    <property type="entry name" value="Dala_Dala_lig_C"/>
</dbReference>
<evidence type="ECO:0000256" key="2">
    <source>
        <dbReference type="ARBA" id="ARBA00003921"/>
    </source>
</evidence>
<keyword evidence="8 19" id="KW-0479">Metal-binding</keyword>
<dbReference type="PANTHER" id="PTHR23132">
    <property type="entry name" value="D-ALANINE--D-ALANINE LIGASE"/>
    <property type="match status" value="1"/>
</dbReference>
<gene>
    <name evidence="17 22" type="primary">ddl</name>
    <name evidence="22" type="ORF">GCM10011430_08490</name>
</gene>
<keyword evidence="12 17" id="KW-0133">Cell shape</keyword>
<dbReference type="InterPro" id="IPR000291">
    <property type="entry name" value="D-Ala_lig_Van_CS"/>
</dbReference>
<dbReference type="SUPFAM" id="SSF52440">
    <property type="entry name" value="PreATP-grasp domain"/>
    <property type="match status" value="1"/>
</dbReference>
<feature type="binding site" evidence="19">
    <location>
        <position position="279"/>
    </location>
    <ligand>
        <name>Mg(2+)</name>
        <dbReference type="ChEBI" id="CHEBI:18420"/>
        <label>1</label>
    </ligand>
</feature>
<dbReference type="GO" id="GO:0005524">
    <property type="term" value="F:ATP binding"/>
    <property type="evidence" value="ECO:0007669"/>
    <property type="project" value="UniProtKB-UniRule"/>
</dbReference>
<evidence type="ECO:0000256" key="20">
    <source>
        <dbReference type="PROSITE-ProRule" id="PRU00409"/>
    </source>
</evidence>
<comment type="pathway">
    <text evidence="17">Cell wall biogenesis; peptidoglycan biosynthesis.</text>
</comment>
<comment type="function">
    <text evidence="2 17">Cell wall formation.</text>
</comment>
<evidence type="ECO:0000256" key="19">
    <source>
        <dbReference type="PIRSR" id="PIRSR039102-3"/>
    </source>
</evidence>
<dbReference type="PIRSF" id="PIRSF039102">
    <property type="entry name" value="Ddl/VanB"/>
    <property type="match status" value="1"/>
</dbReference>
<dbReference type="Gene3D" id="3.30.1490.20">
    <property type="entry name" value="ATP-grasp fold, A domain"/>
    <property type="match status" value="1"/>
</dbReference>
<dbReference type="Gene3D" id="3.30.470.20">
    <property type="entry name" value="ATP-grasp fold, B domain"/>
    <property type="match status" value="1"/>
</dbReference>
<dbReference type="Gene3D" id="3.40.50.20">
    <property type="match status" value="1"/>
</dbReference>
<feature type="binding site" evidence="19">
    <location>
        <position position="279"/>
    </location>
    <ligand>
        <name>Mg(2+)</name>
        <dbReference type="ChEBI" id="CHEBI:18420"/>
        <label>2</label>
    </ligand>
</feature>
<dbReference type="GO" id="GO:0008360">
    <property type="term" value="P:regulation of cell shape"/>
    <property type="evidence" value="ECO:0007669"/>
    <property type="project" value="UniProtKB-KW"/>
</dbReference>
<proteinExistence type="inferred from homology"/>
<dbReference type="GO" id="GO:0071555">
    <property type="term" value="P:cell wall organization"/>
    <property type="evidence" value="ECO:0007669"/>
    <property type="project" value="UniProtKB-KW"/>
</dbReference>
<comment type="cofactor">
    <cofactor evidence="1">
        <name>Mn(2+)</name>
        <dbReference type="ChEBI" id="CHEBI:29035"/>
    </cofactor>
</comment>
<keyword evidence="14 19" id="KW-0464">Manganese</keyword>
<evidence type="ECO:0000256" key="15">
    <source>
        <dbReference type="ARBA" id="ARBA00023316"/>
    </source>
</evidence>
<dbReference type="Pfam" id="PF01820">
    <property type="entry name" value="Dala_Dala_lig_N"/>
    <property type="match status" value="2"/>
</dbReference>
<dbReference type="Proteomes" id="UP000627205">
    <property type="component" value="Unassembled WGS sequence"/>
</dbReference>
<dbReference type="InterPro" id="IPR005905">
    <property type="entry name" value="D_ala_D_ala"/>
</dbReference>
<dbReference type="AlphaFoldDB" id="A0A8J3AUW6"/>
<evidence type="ECO:0000256" key="5">
    <source>
        <dbReference type="ARBA" id="ARBA00012216"/>
    </source>
</evidence>
<dbReference type="UniPathway" id="UPA00219"/>